<name>A0A6A6ESP3_9PEZI</name>
<dbReference type="EMBL" id="ML994611">
    <property type="protein sequence ID" value="KAF2194584.1"/>
    <property type="molecule type" value="Genomic_DNA"/>
</dbReference>
<keyword evidence="2" id="KW-0812">Transmembrane</keyword>
<gene>
    <name evidence="3" type="ORF">K469DRAFT_686594</name>
</gene>
<evidence type="ECO:0000313" key="3">
    <source>
        <dbReference type="EMBL" id="KAF2194584.1"/>
    </source>
</evidence>
<protein>
    <submittedName>
        <fullName evidence="3">Uncharacterized protein</fullName>
    </submittedName>
</protein>
<evidence type="ECO:0000256" key="2">
    <source>
        <dbReference type="SAM" id="Phobius"/>
    </source>
</evidence>
<keyword evidence="2" id="KW-1133">Transmembrane helix</keyword>
<feature type="transmembrane region" description="Helical" evidence="2">
    <location>
        <begin position="12"/>
        <end position="35"/>
    </location>
</feature>
<accession>A0A6A6ESP3</accession>
<proteinExistence type="predicted"/>
<evidence type="ECO:0000256" key="1">
    <source>
        <dbReference type="SAM" id="MobiDB-lite"/>
    </source>
</evidence>
<feature type="compositionally biased region" description="Basic and acidic residues" evidence="1">
    <location>
        <begin position="87"/>
        <end position="103"/>
    </location>
</feature>
<sequence>MMDAFSKEFNPAVTAAIVGGLTTGVLLAALGWLVWRWQQRRWRLEKERGRREAPADVETALRVATAVTETATGVAVRAAIREIEEERERGRVERRRVERRSVSEGDWGDDGPMMSGALGSAPTGLAVIPERRRATIPEGLRGRKTRKSE</sequence>
<feature type="region of interest" description="Disordered" evidence="1">
    <location>
        <begin position="87"/>
        <end position="149"/>
    </location>
</feature>
<keyword evidence="2" id="KW-0472">Membrane</keyword>
<reference evidence="3" key="1">
    <citation type="journal article" date="2020" name="Stud. Mycol.">
        <title>101 Dothideomycetes genomes: a test case for predicting lifestyles and emergence of pathogens.</title>
        <authorList>
            <person name="Haridas S."/>
            <person name="Albert R."/>
            <person name="Binder M."/>
            <person name="Bloem J."/>
            <person name="Labutti K."/>
            <person name="Salamov A."/>
            <person name="Andreopoulos B."/>
            <person name="Baker S."/>
            <person name="Barry K."/>
            <person name="Bills G."/>
            <person name="Bluhm B."/>
            <person name="Cannon C."/>
            <person name="Castanera R."/>
            <person name="Culley D."/>
            <person name="Daum C."/>
            <person name="Ezra D."/>
            <person name="Gonzalez J."/>
            <person name="Henrissat B."/>
            <person name="Kuo A."/>
            <person name="Liang C."/>
            <person name="Lipzen A."/>
            <person name="Lutzoni F."/>
            <person name="Magnuson J."/>
            <person name="Mondo S."/>
            <person name="Nolan M."/>
            <person name="Ohm R."/>
            <person name="Pangilinan J."/>
            <person name="Park H.-J."/>
            <person name="Ramirez L."/>
            <person name="Alfaro M."/>
            <person name="Sun H."/>
            <person name="Tritt A."/>
            <person name="Yoshinaga Y."/>
            <person name="Zwiers L.-H."/>
            <person name="Turgeon B."/>
            <person name="Goodwin S."/>
            <person name="Spatafora J."/>
            <person name="Crous P."/>
            <person name="Grigoriev I."/>
        </authorList>
    </citation>
    <scope>NUCLEOTIDE SEQUENCE</scope>
    <source>
        <strain evidence="3">CBS 207.26</strain>
    </source>
</reference>
<organism evidence="3 4">
    <name type="scientific">Zopfia rhizophila CBS 207.26</name>
    <dbReference type="NCBI Taxonomy" id="1314779"/>
    <lineage>
        <taxon>Eukaryota</taxon>
        <taxon>Fungi</taxon>
        <taxon>Dikarya</taxon>
        <taxon>Ascomycota</taxon>
        <taxon>Pezizomycotina</taxon>
        <taxon>Dothideomycetes</taxon>
        <taxon>Dothideomycetes incertae sedis</taxon>
        <taxon>Zopfiaceae</taxon>
        <taxon>Zopfia</taxon>
    </lineage>
</organism>
<dbReference type="Proteomes" id="UP000800200">
    <property type="component" value="Unassembled WGS sequence"/>
</dbReference>
<keyword evidence="4" id="KW-1185">Reference proteome</keyword>
<evidence type="ECO:0000313" key="4">
    <source>
        <dbReference type="Proteomes" id="UP000800200"/>
    </source>
</evidence>
<dbReference type="AlphaFoldDB" id="A0A6A6ESP3"/>